<evidence type="ECO:0000256" key="3">
    <source>
        <dbReference type="SAM" id="Coils"/>
    </source>
</evidence>
<feature type="domain" description="Methyl-accepting transducer" evidence="4">
    <location>
        <begin position="99"/>
        <end position="280"/>
    </location>
</feature>
<dbReference type="PANTHER" id="PTHR32089:SF112">
    <property type="entry name" value="LYSOZYME-LIKE PROTEIN-RELATED"/>
    <property type="match status" value="1"/>
</dbReference>
<name>A0A1J0GNA0_9CLOT</name>
<dbReference type="SUPFAM" id="SSF58104">
    <property type="entry name" value="Methyl-accepting chemotaxis protein (MCP) signaling domain"/>
    <property type="match status" value="1"/>
</dbReference>
<proteinExistence type="predicted"/>
<organism evidence="5 6">
    <name type="scientific">Clostridium estertheticum subsp. estertheticum</name>
    <dbReference type="NCBI Taxonomy" id="1552"/>
    <lineage>
        <taxon>Bacteria</taxon>
        <taxon>Bacillati</taxon>
        <taxon>Bacillota</taxon>
        <taxon>Clostridia</taxon>
        <taxon>Eubacteriales</taxon>
        <taxon>Clostridiaceae</taxon>
        <taxon>Clostridium</taxon>
    </lineage>
</organism>
<dbReference type="InterPro" id="IPR004089">
    <property type="entry name" value="MCPsignal_dom"/>
</dbReference>
<keyword evidence="1 2" id="KW-0807">Transducer</keyword>
<dbReference type="Pfam" id="PF00015">
    <property type="entry name" value="MCPsignal"/>
    <property type="match status" value="1"/>
</dbReference>
<reference evidence="6" key="1">
    <citation type="journal article" date="2016" name="Front. Microbiol.">
        <title>Complete Genome Sequence of Clostridium estertheticum DSM 8809, a Microbe Identified in Spoiled Vacuum Packed Beef.</title>
        <authorList>
            <person name="Yu Z."/>
            <person name="Gunn L."/>
            <person name="Brennan E."/>
            <person name="Reid R."/>
            <person name="Wall P.G."/>
            <person name="Gaora O.P."/>
            <person name="Hurley D."/>
            <person name="Bolton D."/>
            <person name="Fanning S."/>
        </authorList>
    </citation>
    <scope>NUCLEOTIDE SEQUENCE [LARGE SCALE GENOMIC DNA]</scope>
    <source>
        <strain evidence="6">DSM 8809</strain>
    </source>
</reference>
<evidence type="ECO:0000259" key="4">
    <source>
        <dbReference type="PROSITE" id="PS50111"/>
    </source>
</evidence>
<dbReference type="EMBL" id="CP015756">
    <property type="protein sequence ID" value="APC42751.1"/>
    <property type="molecule type" value="Genomic_DNA"/>
</dbReference>
<evidence type="ECO:0000256" key="2">
    <source>
        <dbReference type="PROSITE-ProRule" id="PRU00284"/>
    </source>
</evidence>
<sequence length="319" mass="35221">MKLFKNRESVVIEGRLSESSDETVQKEVQFDNETTSFIKDMSKLLSETVKQHHIVDSDHNVLGELADKVKVHMNEISNLTKNTNALTDSLHLEGDKLIEITEDTVKKSHEGKVAIEEMVTIIKSLEKENKTTTDSINDLARKFSQVNEVVKLITSIASQTNLLALNAAIEAARAGEQGKGFAVVAGEIKKLAEMTKQSTKDISDLIGSIENETKIVLNNSDKSNEVIAKGVKASDNAVEKIEGSLSSVAKVEQEVKGVIDILTNQKQHIENMSKEIIDVDKILKITSDAIVNHIEEASVVERQLEETKTQLSSYSKKLI</sequence>
<dbReference type="PANTHER" id="PTHR32089">
    <property type="entry name" value="METHYL-ACCEPTING CHEMOTAXIS PROTEIN MCPB"/>
    <property type="match status" value="1"/>
</dbReference>
<dbReference type="RefSeq" id="WP_071615034.1">
    <property type="nucleotide sequence ID" value="NZ_CP015756.1"/>
</dbReference>
<dbReference type="Gene3D" id="1.10.287.950">
    <property type="entry name" value="Methyl-accepting chemotaxis protein"/>
    <property type="match status" value="1"/>
</dbReference>
<feature type="coiled-coil region" evidence="3">
    <location>
        <begin position="290"/>
        <end position="317"/>
    </location>
</feature>
<dbReference type="STRING" id="1552.A7L45_17225"/>
<dbReference type="AlphaFoldDB" id="A0A1J0GNA0"/>
<keyword evidence="6" id="KW-1185">Reference proteome</keyword>
<dbReference type="Proteomes" id="UP000182569">
    <property type="component" value="Chromosome"/>
</dbReference>
<accession>A0A1J0GNA0</accession>
<dbReference type="OrthoDB" id="9807021at2"/>
<dbReference type="GO" id="GO:0007165">
    <property type="term" value="P:signal transduction"/>
    <property type="evidence" value="ECO:0007669"/>
    <property type="project" value="UniProtKB-KW"/>
</dbReference>
<dbReference type="PROSITE" id="PS50111">
    <property type="entry name" value="CHEMOTAXIS_TRANSDUC_2"/>
    <property type="match status" value="1"/>
</dbReference>
<dbReference type="KEGG" id="ceu:A7L45_17225"/>
<evidence type="ECO:0000313" key="5">
    <source>
        <dbReference type="EMBL" id="APC42751.1"/>
    </source>
</evidence>
<dbReference type="GO" id="GO:0016020">
    <property type="term" value="C:membrane"/>
    <property type="evidence" value="ECO:0007669"/>
    <property type="project" value="InterPro"/>
</dbReference>
<dbReference type="SMART" id="SM00283">
    <property type="entry name" value="MA"/>
    <property type="match status" value="1"/>
</dbReference>
<evidence type="ECO:0000256" key="1">
    <source>
        <dbReference type="ARBA" id="ARBA00023224"/>
    </source>
</evidence>
<evidence type="ECO:0000313" key="6">
    <source>
        <dbReference type="Proteomes" id="UP000182569"/>
    </source>
</evidence>
<keyword evidence="3" id="KW-0175">Coiled coil</keyword>
<protein>
    <submittedName>
        <fullName evidence="5">Chemotaxis protein</fullName>
    </submittedName>
</protein>
<gene>
    <name evidence="5" type="ORF">A7L45_17225</name>
</gene>